<dbReference type="EMBL" id="MRZV01001399">
    <property type="protein sequence ID" value="PIK38135.1"/>
    <property type="molecule type" value="Genomic_DNA"/>
</dbReference>
<proteinExistence type="inferred from homology"/>
<evidence type="ECO:0000313" key="4">
    <source>
        <dbReference type="Proteomes" id="UP000230750"/>
    </source>
</evidence>
<gene>
    <name evidence="3" type="ORF">BSL78_25020</name>
</gene>
<dbReference type="SMART" id="SM00197">
    <property type="entry name" value="SAA"/>
    <property type="match status" value="1"/>
</dbReference>
<comment type="similarity">
    <text evidence="1">Belongs to the SAA family.</text>
</comment>
<dbReference type="PANTHER" id="PTHR23424">
    <property type="entry name" value="SERUM AMYLOID A"/>
    <property type="match status" value="1"/>
</dbReference>
<dbReference type="AlphaFoldDB" id="A0A2G8JR30"/>
<feature type="chain" id="PRO_5013842767" evidence="2">
    <location>
        <begin position="19"/>
        <end position="126"/>
    </location>
</feature>
<dbReference type="Gene3D" id="1.10.132.110">
    <property type="entry name" value="Serum amyloid A protein"/>
    <property type="match status" value="1"/>
</dbReference>
<keyword evidence="2" id="KW-0732">Signal</keyword>
<dbReference type="InterPro" id="IPR052464">
    <property type="entry name" value="Synovial_Prolif_Regulator"/>
</dbReference>
<evidence type="ECO:0000256" key="1">
    <source>
        <dbReference type="ARBA" id="ARBA00007745"/>
    </source>
</evidence>
<dbReference type="Pfam" id="PF00277">
    <property type="entry name" value="SAA"/>
    <property type="match status" value="1"/>
</dbReference>
<dbReference type="PANTHER" id="PTHR23424:SF29">
    <property type="entry name" value="SERUM AMYLOID A PROTEIN"/>
    <property type="match status" value="1"/>
</dbReference>
<name>A0A2G8JR30_STIJA</name>
<evidence type="ECO:0000256" key="2">
    <source>
        <dbReference type="SAM" id="SignalP"/>
    </source>
</evidence>
<dbReference type="OrthoDB" id="6112826at2759"/>
<evidence type="ECO:0000313" key="3">
    <source>
        <dbReference type="EMBL" id="PIK38135.1"/>
    </source>
</evidence>
<organism evidence="3 4">
    <name type="scientific">Stichopus japonicus</name>
    <name type="common">Sea cucumber</name>
    <dbReference type="NCBI Taxonomy" id="307972"/>
    <lineage>
        <taxon>Eukaryota</taxon>
        <taxon>Metazoa</taxon>
        <taxon>Echinodermata</taxon>
        <taxon>Eleutherozoa</taxon>
        <taxon>Echinozoa</taxon>
        <taxon>Holothuroidea</taxon>
        <taxon>Aspidochirotacea</taxon>
        <taxon>Aspidochirotida</taxon>
        <taxon>Stichopodidae</taxon>
        <taxon>Apostichopus</taxon>
    </lineage>
</organism>
<comment type="caution">
    <text evidence="3">The sequence shown here is derived from an EMBL/GenBank/DDBJ whole genome shotgun (WGS) entry which is preliminary data.</text>
</comment>
<accession>A0A2G8JR30</accession>
<dbReference type="Proteomes" id="UP000230750">
    <property type="component" value="Unassembled WGS sequence"/>
</dbReference>
<feature type="signal peptide" evidence="2">
    <location>
        <begin position="1"/>
        <end position="18"/>
    </location>
</feature>
<dbReference type="GO" id="GO:0005576">
    <property type="term" value="C:extracellular region"/>
    <property type="evidence" value="ECO:0007669"/>
    <property type="project" value="InterPro"/>
</dbReference>
<reference evidence="3 4" key="1">
    <citation type="journal article" date="2017" name="PLoS Biol.">
        <title>The sea cucumber genome provides insights into morphological evolution and visceral regeneration.</title>
        <authorList>
            <person name="Zhang X."/>
            <person name="Sun L."/>
            <person name="Yuan J."/>
            <person name="Sun Y."/>
            <person name="Gao Y."/>
            <person name="Zhang L."/>
            <person name="Li S."/>
            <person name="Dai H."/>
            <person name="Hamel J.F."/>
            <person name="Liu C."/>
            <person name="Yu Y."/>
            <person name="Liu S."/>
            <person name="Lin W."/>
            <person name="Guo K."/>
            <person name="Jin S."/>
            <person name="Xu P."/>
            <person name="Storey K.B."/>
            <person name="Huan P."/>
            <person name="Zhang T."/>
            <person name="Zhou Y."/>
            <person name="Zhang J."/>
            <person name="Lin C."/>
            <person name="Li X."/>
            <person name="Xing L."/>
            <person name="Huo D."/>
            <person name="Sun M."/>
            <person name="Wang L."/>
            <person name="Mercier A."/>
            <person name="Li F."/>
            <person name="Yang H."/>
            <person name="Xiang J."/>
        </authorList>
    </citation>
    <scope>NUCLEOTIDE SEQUENCE [LARGE SCALE GENOMIC DNA]</scope>
    <source>
        <strain evidence="3">Shaxun</strain>
        <tissue evidence="3">Muscle</tissue>
    </source>
</reference>
<dbReference type="PRINTS" id="PR00306">
    <property type="entry name" value="SERUMAMYLOID"/>
</dbReference>
<protein>
    <submittedName>
        <fullName evidence="3">Serum amyloid protein A</fullName>
    </submittedName>
</protein>
<keyword evidence="4" id="KW-1185">Reference proteome</keyword>
<dbReference type="InterPro" id="IPR000096">
    <property type="entry name" value="Serum_amyloid_A"/>
</dbReference>
<sequence>MKLLLAGLVLILIVETHAQWYDRPVEAAQGAYDMWRAYWDMRDANTINADKYFHARGNYDAANRGPGGRWAAEVISDGREWFQRAASGRGYEDTMADQEANRYGRNGGNLDRYWVDGIPEKYRRQQ</sequence>
<dbReference type="STRING" id="307972.A0A2G8JR30"/>